<protein>
    <submittedName>
        <fullName evidence="1">Uncharacterized protein</fullName>
    </submittedName>
</protein>
<evidence type="ECO:0000313" key="1">
    <source>
        <dbReference type="EMBL" id="KKK83698.1"/>
    </source>
</evidence>
<reference evidence="1" key="1">
    <citation type="journal article" date="2015" name="Nature">
        <title>Complex archaea that bridge the gap between prokaryotes and eukaryotes.</title>
        <authorList>
            <person name="Spang A."/>
            <person name="Saw J.H."/>
            <person name="Jorgensen S.L."/>
            <person name="Zaremba-Niedzwiedzka K."/>
            <person name="Martijn J."/>
            <person name="Lind A.E."/>
            <person name="van Eijk R."/>
            <person name="Schleper C."/>
            <person name="Guy L."/>
            <person name="Ettema T.J."/>
        </authorList>
    </citation>
    <scope>NUCLEOTIDE SEQUENCE</scope>
</reference>
<dbReference type="AlphaFoldDB" id="A0A0F8YQJ0"/>
<sequence length="51" mass="5876">MKWKCRDCGYSRGVGQCPHCGKKLFVCTNRESLIKDIFEYDNEGCNDGKEL</sequence>
<dbReference type="EMBL" id="LAZR01052101">
    <property type="protein sequence ID" value="KKK83698.1"/>
    <property type="molecule type" value="Genomic_DNA"/>
</dbReference>
<proteinExistence type="predicted"/>
<organism evidence="1">
    <name type="scientific">marine sediment metagenome</name>
    <dbReference type="NCBI Taxonomy" id="412755"/>
    <lineage>
        <taxon>unclassified sequences</taxon>
        <taxon>metagenomes</taxon>
        <taxon>ecological metagenomes</taxon>
    </lineage>
</organism>
<comment type="caution">
    <text evidence="1">The sequence shown here is derived from an EMBL/GenBank/DDBJ whole genome shotgun (WGS) entry which is preliminary data.</text>
</comment>
<name>A0A0F8YQJ0_9ZZZZ</name>
<accession>A0A0F8YQJ0</accession>
<gene>
    <name evidence="1" type="ORF">LCGC14_2790800</name>
</gene>